<evidence type="ECO:0000256" key="4">
    <source>
        <dbReference type="ARBA" id="ARBA00022825"/>
    </source>
</evidence>
<feature type="active site" description="Charge relay system" evidence="5">
    <location>
        <position position="392"/>
    </location>
</feature>
<keyword evidence="10" id="KW-1185">Reference proteome</keyword>
<dbReference type="InterPro" id="IPR026444">
    <property type="entry name" value="Secre_tail"/>
</dbReference>
<dbReference type="GO" id="GO:0006508">
    <property type="term" value="P:proteolysis"/>
    <property type="evidence" value="ECO:0007669"/>
    <property type="project" value="UniProtKB-KW"/>
</dbReference>
<dbReference type="InterPro" id="IPR036852">
    <property type="entry name" value="Peptidase_S8/S53_dom_sf"/>
</dbReference>
<reference evidence="9 10" key="1">
    <citation type="submission" date="2016-11" db="EMBL/GenBank/DDBJ databases">
        <authorList>
            <person name="Jaros S."/>
            <person name="Januszkiewicz K."/>
            <person name="Wedrychowicz H."/>
        </authorList>
    </citation>
    <scope>NUCLEOTIDE SEQUENCE [LARGE SCALE GENOMIC DNA]</scope>
    <source>
        <strain evidence="9 10">DSM 24574</strain>
    </source>
</reference>
<dbReference type="AlphaFoldDB" id="A0A1M5VM09"/>
<dbReference type="Pfam" id="PF18962">
    <property type="entry name" value="Por_Secre_tail"/>
    <property type="match status" value="1"/>
</dbReference>
<dbReference type="PANTHER" id="PTHR43806:SF67">
    <property type="entry name" value="EGF-LIKE DOMAIN-CONTAINING PROTEIN"/>
    <property type="match status" value="1"/>
</dbReference>
<dbReference type="RefSeq" id="WP_084138407.1">
    <property type="nucleotide sequence ID" value="NZ_FQWQ01000004.1"/>
</dbReference>
<dbReference type="PIRSF" id="PIRSF037903">
    <property type="entry name" value="Subtilisin_rel_GFO_2223"/>
    <property type="match status" value="1"/>
</dbReference>
<dbReference type="GO" id="GO:0004252">
    <property type="term" value="F:serine-type endopeptidase activity"/>
    <property type="evidence" value="ECO:0007669"/>
    <property type="project" value="UniProtKB-UniRule"/>
</dbReference>
<proteinExistence type="inferred from homology"/>
<dbReference type="STRING" id="947013.SAMN04488109_5207"/>
<evidence type="ECO:0000256" key="2">
    <source>
        <dbReference type="ARBA" id="ARBA00022670"/>
    </source>
</evidence>
<dbReference type="InterPro" id="IPR017317">
    <property type="entry name" value="Pept_S8_subtilisin_bacteroid-2"/>
</dbReference>
<comment type="similarity">
    <text evidence="1 5">Belongs to the peptidase S8 family.</text>
</comment>
<feature type="active site" description="Charge relay system" evidence="5">
    <location>
        <position position="172"/>
    </location>
</feature>
<sequence>MGWNRLIILLAFTFISAAATAQVNRYMVFFKDKAGTSYSTNAPKAFLSQRAIDRRIQQGIAVVEQDLPVNSTYVQSVAATGASVFFSTRWMNGVLVQCDVSLLATVQALSFIDHVEQVAPNARLTNGRKKNNKAVKAQEAPAKTQAQLQLIGLDEMQAAGYKGENMLVAIFDGGFPGVNTAAPFHHIIQENRIDLVASRDFVGNTDNVFQYDEHGTEVFSVIAANQDGVFTGGSYEANYQLYVTEDTDSEYRIEEYNWLFAAERADSAGVDIVNSSLGYYDFDDATMNYAKKALDGKTTVISQAAQWAADRGMVIVCSAGNEGATAWQLITAPADAKDVLAVANVTSGGTRAASSSMGPSADGRIKPDVAAMGVSTSIIRPDGTTSIATGTSVSAPLITSLVAGVWERYPKLSNKEVIDVIRKTASQAKNPDNLLGYGIPNFKAVVNYIEQTPQEDTFDVFPNPVNHDTLTIRPFDPNQVATCQLELLSAQGSVVFQGETTFSWLNRAYTVNLAPVSSGYYFLRVTWGDKRFTYKLIKI</sequence>
<feature type="chain" id="PRO_5011957442" evidence="6">
    <location>
        <begin position="22"/>
        <end position="539"/>
    </location>
</feature>
<dbReference type="Gene3D" id="3.40.50.200">
    <property type="entry name" value="Peptidase S8/S53 domain"/>
    <property type="match status" value="1"/>
</dbReference>
<keyword evidence="2 5" id="KW-0645">Protease</keyword>
<dbReference type="OrthoDB" id="9792152at2"/>
<dbReference type="InterPro" id="IPR000209">
    <property type="entry name" value="Peptidase_S8/S53_dom"/>
</dbReference>
<feature type="domain" description="Secretion system C-terminal sorting" evidence="8">
    <location>
        <begin position="460"/>
        <end position="537"/>
    </location>
</feature>
<evidence type="ECO:0000313" key="9">
    <source>
        <dbReference type="EMBL" id="SHH76208.1"/>
    </source>
</evidence>
<keyword evidence="4 5" id="KW-0720">Serine protease</keyword>
<dbReference type="InterPro" id="IPR015500">
    <property type="entry name" value="Peptidase_S8_subtilisin-rel"/>
</dbReference>
<feature type="active site" description="Charge relay system" evidence="5">
    <location>
        <position position="214"/>
    </location>
</feature>
<evidence type="ECO:0000259" key="8">
    <source>
        <dbReference type="Pfam" id="PF18962"/>
    </source>
</evidence>
<dbReference type="InterPro" id="IPR050131">
    <property type="entry name" value="Peptidase_S8_subtilisin-like"/>
</dbReference>
<keyword evidence="6" id="KW-0732">Signal</keyword>
<evidence type="ECO:0000256" key="5">
    <source>
        <dbReference type="PROSITE-ProRule" id="PRU01240"/>
    </source>
</evidence>
<keyword evidence="3 5" id="KW-0378">Hydrolase</keyword>
<evidence type="ECO:0000256" key="6">
    <source>
        <dbReference type="SAM" id="SignalP"/>
    </source>
</evidence>
<dbReference type="EMBL" id="FQWQ01000004">
    <property type="protein sequence ID" value="SHH76208.1"/>
    <property type="molecule type" value="Genomic_DNA"/>
</dbReference>
<dbReference type="Pfam" id="PF00082">
    <property type="entry name" value="Peptidase_S8"/>
    <property type="match status" value="1"/>
</dbReference>
<feature type="signal peptide" evidence="6">
    <location>
        <begin position="1"/>
        <end position="21"/>
    </location>
</feature>
<protein>
    <submittedName>
        <fullName evidence="9">Por secretion system C-terminal sorting domain-containing protein</fullName>
    </submittedName>
</protein>
<dbReference type="NCBIfam" id="TIGR04183">
    <property type="entry name" value="Por_Secre_tail"/>
    <property type="match status" value="1"/>
</dbReference>
<evidence type="ECO:0000256" key="3">
    <source>
        <dbReference type="ARBA" id="ARBA00022801"/>
    </source>
</evidence>
<dbReference type="PANTHER" id="PTHR43806">
    <property type="entry name" value="PEPTIDASE S8"/>
    <property type="match status" value="1"/>
</dbReference>
<evidence type="ECO:0000259" key="7">
    <source>
        <dbReference type="Pfam" id="PF00082"/>
    </source>
</evidence>
<feature type="domain" description="Peptidase S8/S53" evidence="7">
    <location>
        <begin position="163"/>
        <end position="438"/>
    </location>
</feature>
<dbReference type="SUPFAM" id="SSF52743">
    <property type="entry name" value="Subtilisin-like"/>
    <property type="match status" value="1"/>
</dbReference>
<gene>
    <name evidence="9" type="ORF">SAMN04488109_5207</name>
</gene>
<evidence type="ECO:0000313" key="10">
    <source>
        <dbReference type="Proteomes" id="UP000184212"/>
    </source>
</evidence>
<dbReference type="PROSITE" id="PS51892">
    <property type="entry name" value="SUBTILASE"/>
    <property type="match status" value="1"/>
</dbReference>
<dbReference type="Proteomes" id="UP000184212">
    <property type="component" value="Unassembled WGS sequence"/>
</dbReference>
<accession>A0A1M5VM09</accession>
<name>A0A1M5VM09_9BACT</name>
<evidence type="ECO:0000256" key="1">
    <source>
        <dbReference type="ARBA" id="ARBA00011073"/>
    </source>
</evidence>
<organism evidence="9 10">
    <name type="scientific">Chryseolinea serpens</name>
    <dbReference type="NCBI Taxonomy" id="947013"/>
    <lineage>
        <taxon>Bacteria</taxon>
        <taxon>Pseudomonadati</taxon>
        <taxon>Bacteroidota</taxon>
        <taxon>Cytophagia</taxon>
        <taxon>Cytophagales</taxon>
        <taxon>Fulvivirgaceae</taxon>
        <taxon>Chryseolinea</taxon>
    </lineage>
</organism>
<dbReference type="PRINTS" id="PR00723">
    <property type="entry name" value="SUBTILISIN"/>
</dbReference>